<dbReference type="SUPFAM" id="SSF53098">
    <property type="entry name" value="Ribonuclease H-like"/>
    <property type="match status" value="1"/>
</dbReference>
<dbReference type="Pfam" id="PF00929">
    <property type="entry name" value="RNase_T"/>
    <property type="match status" value="1"/>
</dbReference>
<reference key="1">
    <citation type="journal article" date="2011" name="Mol. Biol. Evol.">
        <title>Unity in variety -- the pan-genome of the Chlamydiae.</title>
        <authorList>
            <person name="Collingro A."/>
            <person name="Tischler P."/>
            <person name="Weinmaier T."/>
            <person name="Penz T."/>
            <person name="Heinz E."/>
            <person name="Brunham R.C."/>
            <person name="Read T.D."/>
            <person name="Bavoil P.M."/>
            <person name="Sachse K."/>
            <person name="Kahane S."/>
            <person name="Friedman M.G."/>
            <person name="Rattei T."/>
            <person name="Myers G.S.A."/>
            <person name="Horn M."/>
        </authorList>
    </citation>
    <scope>NUCLEOTIDE SEQUENCE</scope>
    <source>
        <strain>Z</strain>
    </source>
</reference>
<accession>F8L7F3</accession>
<evidence type="ECO:0000313" key="5">
    <source>
        <dbReference type="Proteomes" id="UP000000496"/>
    </source>
</evidence>
<sequence length="232" mass="26802">MAKRPIFYDTETTGVKPDKDRIIEIAAFDPELNRTFEALINPEIPIPEEATAVHNITNEMVKDAPTFKQVGVDFASFCSGEVVLIAHNNDAFDLPFIRSEFERNELTLPKWPYIDSLKFSRKYRPDLPRHSLQHLREYHGFPANNAHRALDDVIVLHQVFSEMIDDLTMDTILELMSEKQVLRHMPFGKHRGKPLKEIPPDYVRWLHENGALDKPDNQELKDAFSKLGMIPN</sequence>
<dbReference type="PANTHER" id="PTHR30231:SF41">
    <property type="entry name" value="DNA POLYMERASE III SUBUNIT EPSILON"/>
    <property type="match status" value="1"/>
</dbReference>
<dbReference type="Pfam" id="PF12843">
    <property type="entry name" value="QSregVF_b"/>
    <property type="match status" value="1"/>
</dbReference>
<protein>
    <recommendedName>
        <fullName evidence="3">Exonuclease domain-containing protein</fullName>
    </recommendedName>
</protein>
<evidence type="ECO:0000313" key="4">
    <source>
        <dbReference type="EMBL" id="CCB88685.1"/>
    </source>
</evidence>
<dbReference type="InterPro" id="IPR006054">
    <property type="entry name" value="DnaQ"/>
</dbReference>
<proteinExistence type="predicted"/>
<dbReference type="InterPro" id="IPR013520">
    <property type="entry name" value="Ribonucl_H"/>
</dbReference>
<dbReference type="GO" id="GO:0045004">
    <property type="term" value="P:DNA replication proofreading"/>
    <property type="evidence" value="ECO:0007669"/>
    <property type="project" value="TreeGrafter"/>
</dbReference>
<name>F8L7F3_SIMNZ</name>
<dbReference type="FunFam" id="3.30.420.10:FF:000045">
    <property type="entry name" value="3'-5' exonuclease DinG"/>
    <property type="match status" value="1"/>
</dbReference>
<dbReference type="SMART" id="SM00479">
    <property type="entry name" value="EXOIII"/>
    <property type="match status" value="1"/>
</dbReference>
<dbReference type="InterPro" id="IPR024530">
    <property type="entry name" value="QSregVF_b"/>
</dbReference>
<dbReference type="EMBL" id="FR872582">
    <property type="protein sequence ID" value="CCB88685.1"/>
    <property type="molecule type" value="Genomic_DNA"/>
</dbReference>
<feature type="domain" description="Exonuclease" evidence="3">
    <location>
        <begin position="4"/>
        <end position="169"/>
    </location>
</feature>
<dbReference type="Gene3D" id="3.30.420.10">
    <property type="entry name" value="Ribonuclease H-like superfamily/Ribonuclease H"/>
    <property type="match status" value="1"/>
</dbReference>
<dbReference type="HOGENOM" id="CLU_047806_7_1_0"/>
<comment type="subunit">
    <text evidence="2">DNA polymerase III contains a core (composed of alpha, epsilon and theta chains) that associates with a tau subunit. This core dimerizes to form the POLIII' complex. PolIII' associates with the gamma complex (composed of gamma, delta, delta', psi and chi chains) and with the beta chain to form the complete DNA polymerase III complex.</text>
</comment>
<evidence type="ECO:0000259" key="3">
    <source>
        <dbReference type="SMART" id="SM00479"/>
    </source>
</evidence>
<dbReference type="Proteomes" id="UP000000496">
    <property type="component" value="Chromosome gsn.131"/>
</dbReference>
<evidence type="ECO:0000256" key="1">
    <source>
        <dbReference type="ARBA" id="ARBA00025483"/>
    </source>
</evidence>
<organism evidence="4 5">
    <name type="scientific">Simkania negevensis (strain ATCC VR-1471 / DSM 27360 / Z)</name>
    <dbReference type="NCBI Taxonomy" id="331113"/>
    <lineage>
        <taxon>Bacteria</taxon>
        <taxon>Pseudomonadati</taxon>
        <taxon>Chlamydiota</taxon>
        <taxon>Chlamydiia</taxon>
        <taxon>Parachlamydiales</taxon>
        <taxon>Simkaniaceae</taxon>
        <taxon>Simkania</taxon>
    </lineage>
</organism>
<dbReference type="GO" id="GO:0005829">
    <property type="term" value="C:cytosol"/>
    <property type="evidence" value="ECO:0007669"/>
    <property type="project" value="TreeGrafter"/>
</dbReference>
<dbReference type="InterPro" id="IPR036397">
    <property type="entry name" value="RNaseH_sf"/>
</dbReference>
<dbReference type="KEGG" id="sng:SNE_A08080"/>
<evidence type="ECO:0000256" key="2">
    <source>
        <dbReference type="ARBA" id="ARBA00026073"/>
    </source>
</evidence>
<comment type="function">
    <text evidence="1">DNA polymerase III is a complex, multichain enzyme responsible for most of the replicative synthesis in bacteria. The epsilon subunit contain the editing function and is a proofreading 3'-5' exonuclease.</text>
</comment>
<dbReference type="NCBIfam" id="NF004963">
    <property type="entry name" value="PRK06309.1"/>
    <property type="match status" value="1"/>
</dbReference>
<dbReference type="eggNOG" id="COG0847">
    <property type="taxonomic scope" value="Bacteria"/>
</dbReference>
<dbReference type="PANTHER" id="PTHR30231">
    <property type="entry name" value="DNA POLYMERASE III SUBUNIT EPSILON"/>
    <property type="match status" value="1"/>
</dbReference>
<dbReference type="InterPro" id="IPR012337">
    <property type="entry name" value="RNaseH-like_sf"/>
</dbReference>
<dbReference type="NCBIfam" id="TIGR00573">
    <property type="entry name" value="dnaq"/>
    <property type="match status" value="1"/>
</dbReference>
<dbReference type="GO" id="GO:0003677">
    <property type="term" value="F:DNA binding"/>
    <property type="evidence" value="ECO:0007669"/>
    <property type="project" value="InterPro"/>
</dbReference>
<dbReference type="STRING" id="331113.SNE_A08080"/>
<gene>
    <name evidence="4" type="ordered locus">SNE_A08080</name>
</gene>
<dbReference type="CDD" id="cd06127">
    <property type="entry name" value="DEDDh"/>
    <property type="match status" value="1"/>
</dbReference>
<dbReference type="GO" id="GO:0003887">
    <property type="term" value="F:DNA-directed DNA polymerase activity"/>
    <property type="evidence" value="ECO:0007669"/>
    <property type="project" value="InterPro"/>
</dbReference>
<reference evidence="4 5" key="2">
    <citation type="journal article" date="2011" name="Mol. Biol. Evol.">
        <title>Unity in variety--the pan-genome of the Chlamydiae.</title>
        <authorList>
            <person name="Collingro A."/>
            <person name="Tischler P."/>
            <person name="Weinmaier T."/>
            <person name="Penz T."/>
            <person name="Heinz E."/>
            <person name="Brunham R.C."/>
            <person name="Read T.D."/>
            <person name="Bavoil P.M."/>
            <person name="Sachse K."/>
            <person name="Kahane S."/>
            <person name="Friedman M.G."/>
            <person name="Rattei T."/>
            <person name="Myers G.S."/>
            <person name="Horn M."/>
        </authorList>
    </citation>
    <scope>NUCLEOTIDE SEQUENCE [LARGE SCALE GENOMIC DNA]</scope>
    <source>
        <strain evidence="5">ATCC VR-1471 / Z</strain>
    </source>
</reference>
<dbReference type="RefSeq" id="WP_013943152.1">
    <property type="nucleotide sequence ID" value="NC_015713.1"/>
</dbReference>
<dbReference type="OrthoDB" id="9803913at2"/>
<dbReference type="AlphaFoldDB" id="F8L7F3"/>
<dbReference type="GO" id="GO:0008408">
    <property type="term" value="F:3'-5' exonuclease activity"/>
    <property type="evidence" value="ECO:0007669"/>
    <property type="project" value="TreeGrafter"/>
</dbReference>
<keyword evidence="5" id="KW-1185">Reference proteome</keyword>